<dbReference type="Pfam" id="PF00440">
    <property type="entry name" value="TetR_N"/>
    <property type="match status" value="1"/>
</dbReference>
<evidence type="ECO:0000313" key="6">
    <source>
        <dbReference type="Proteomes" id="UP000199504"/>
    </source>
</evidence>
<dbReference type="SUPFAM" id="SSF48498">
    <property type="entry name" value="Tetracyclin repressor-like, C-terminal domain"/>
    <property type="match status" value="1"/>
</dbReference>
<organism evidence="5 6">
    <name type="scientific">Micromonospora mirobrigensis</name>
    <dbReference type="NCBI Taxonomy" id="262898"/>
    <lineage>
        <taxon>Bacteria</taxon>
        <taxon>Bacillati</taxon>
        <taxon>Actinomycetota</taxon>
        <taxon>Actinomycetes</taxon>
        <taxon>Micromonosporales</taxon>
        <taxon>Micromonosporaceae</taxon>
        <taxon>Micromonospora</taxon>
    </lineage>
</organism>
<dbReference type="EMBL" id="FMCX01000004">
    <property type="protein sequence ID" value="SCF21657.1"/>
    <property type="molecule type" value="Genomic_DNA"/>
</dbReference>
<accession>A0A1C4YLW6</accession>
<proteinExistence type="predicted"/>
<keyword evidence="6" id="KW-1185">Reference proteome</keyword>
<dbReference type="InterPro" id="IPR036271">
    <property type="entry name" value="Tet_transcr_reg_TetR-rel_C_sf"/>
</dbReference>
<feature type="domain" description="HTH tetR-type" evidence="4">
    <location>
        <begin position="12"/>
        <end position="53"/>
    </location>
</feature>
<dbReference type="PANTHER" id="PTHR30055">
    <property type="entry name" value="HTH-TYPE TRANSCRIPTIONAL REGULATOR RUTR"/>
    <property type="match status" value="1"/>
</dbReference>
<dbReference type="SUPFAM" id="SSF46689">
    <property type="entry name" value="Homeodomain-like"/>
    <property type="match status" value="1"/>
</dbReference>
<dbReference type="GO" id="GO:0003700">
    <property type="term" value="F:DNA-binding transcription factor activity"/>
    <property type="evidence" value="ECO:0007669"/>
    <property type="project" value="TreeGrafter"/>
</dbReference>
<dbReference type="InterPro" id="IPR009057">
    <property type="entry name" value="Homeodomain-like_sf"/>
</dbReference>
<protein>
    <submittedName>
        <fullName evidence="5">Transcriptional regulator, TetR family</fullName>
    </submittedName>
</protein>
<dbReference type="PANTHER" id="PTHR30055:SF234">
    <property type="entry name" value="HTH-TYPE TRANSCRIPTIONAL REGULATOR BETI"/>
    <property type="match status" value="1"/>
</dbReference>
<gene>
    <name evidence="5" type="ORF">GA0070564_104190</name>
</gene>
<evidence type="ECO:0000259" key="4">
    <source>
        <dbReference type="Pfam" id="PF00440"/>
    </source>
</evidence>
<reference evidence="6" key="1">
    <citation type="submission" date="2016-06" db="EMBL/GenBank/DDBJ databases">
        <authorList>
            <person name="Varghese N."/>
            <person name="Submissions Spin"/>
        </authorList>
    </citation>
    <scope>NUCLEOTIDE SEQUENCE [LARGE SCALE GENOMIC DNA]</scope>
    <source>
        <strain evidence="6">DSM 44830</strain>
    </source>
</reference>
<name>A0A1C4YLW6_9ACTN</name>
<evidence type="ECO:0000256" key="1">
    <source>
        <dbReference type="ARBA" id="ARBA00023015"/>
    </source>
</evidence>
<dbReference type="InterPro" id="IPR050109">
    <property type="entry name" value="HTH-type_TetR-like_transc_reg"/>
</dbReference>
<dbReference type="Gene3D" id="1.10.357.10">
    <property type="entry name" value="Tetracycline Repressor, domain 2"/>
    <property type="match status" value="1"/>
</dbReference>
<evidence type="ECO:0000256" key="3">
    <source>
        <dbReference type="ARBA" id="ARBA00023163"/>
    </source>
</evidence>
<dbReference type="Proteomes" id="UP000199504">
    <property type="component" value="Unassembled WGS sequence"/>
</dbReference>
<evidence type="ECO:0000313" key="5">
    <source>
        <dbReference type="EMBL" id="SCF21657.1"/>
    </source>
</evidence>
<dbReference type="AlphaFoldDB" id="A0A1C4YLW6"/>
<dbReference type="RefSeq" id="WP_245670019.1">
    <property type="nucleotide sequence ID" value="NZ_FMCX01000004.1"/>
</dbReference>
<keyword evidence="2" id="KW-0238">DNA-binding</keyword>
<keyword evidence="3" id="KW-0804">Transcription</keyword>
<dbReference type="STRING" id="262898.GA0070564_104190"/>
<dbReference type="InterPro" id="IPR001647">
    <property type="entry name" value="HTH_TetR"/>
</dbReference>
<sequence>MNALDTSPRDRIMRAAATLLAEGGRDAVSTRAVSRAPTIYRQFGDMRGLLDAAASYGFAAYLHDQAAREPAGDPVDDLRAGWDMQVEFGVANPAFHALMYGDPRPGVQSTAARVAADILRQLVTRVAEAGRLRTGVDRAAAMIHAAGCGVTLTLIQTPEPDREPQLSPTTRDAVLAAVCTDSPLARAHRPQPAVRHAVALRTALPTLPADLTPAERALLDEWLTRLTDPHPPPPPSTPPR</sequence>
<keyword evidence="1" id="KW-0805">Transcription regulation</keyword>
<evidence type="ECO:0000256" key="2">
    <source>
        <dbReference type="ARBA" id="ARBA00023125"/>
    </source>
</evidence>
<dbReference type="GO" id="GO:0000976">
    <property type="term" value="F:transcription cis-regulatory region binding"/>
    <property type="evidence" value="ECO:0007669"/>
    <property type="project" value="TreeGrafter"/>
</dbReference>